<name>B1C7G8_9FIRM</name>
<dbReference type="HOGENOM" id="CLU_3211687_0_0_9"/>
<dbReference type="AlphaFoldDB" id="B1C7G8"/>
<reference evidence="1" key="1">
    <citation type="submission" date="2008-01" db="EMBL/GenBank/DDBJ databases">
        <authorList>
            <person name="Fulton L."/>
            <person name="Clifton S."/>
            <person name="Fulton B."/>
            <person name="Xu J."/>
            <person name="Minx P."/>
            <person name="Pepin K.H."/>
            <person name="Johnson M."/>
            <person name="Thiruvilangam P."/>
            <person name="Bhonagiri V."/>
            <person name="Nash W.E."/>
            <person name="Mardis E.R."/>
            <person name="Wilson R.K."/>
        </authorList>
    </citation>
    <scope>NUCLEOTIDE SEQUENCE [LARGE SCALE GENOMIC DNA]</scope>
    <source>
        <strain evidence="1">DSM 17244</strain>
    </source>
</reference>
<proteinExistence type="predicted"/>
<evidence type="ECO:0000313" key="1">
    <source>
        <dbReference type="EMBL" id="EDS72955.1"/>
    </source>
</evidence>
<organism evidence="1 2">
    <name type="scientific">Anaerofustis stercorihominis DSM 17244</name>
    <dbReference type="NCBI Taxonomy" id="445971"/>
    <lineage>
        <taxon>Bacteria</taxon>
        <taxon>Bacillati</taxon>
        <taxon>Bacillota</taxon>
        <taxon>Clostridia</taxon>
        <taxon>Eubacteriales</taxon>
        <taxon>Eubacteriaceae</taxon>
        <taxon>Anaerofustis</taxon>
    </lineage>
</organism>
<protein>
    <submittedName>
        <fullName evidence="1">Uncharacterized protein</fullName>
    </submittedName>
</protein>
<keyword evidence="2" id="KW-1185">Reference proteome</keyword>
<gene>
    <name evidence="1" type="ORF">ANASTE_00670</name>
</gene>
<comment type="caution">
    <text evidence="1">The sequence shown here is derived from an EMBL/GenBank/DDBJ whole genome shotgun (WGS) entry which is preliminary data.</text>
</comment>
<dbReference type="EMBL" id="ABIL02000005">
    <property type="protein sequence ID" value="EDS72955.1"/>
    <property type="molecule type" value="Genomic_DNA"/>
</dbReference>
<evidence type="ECO:0000313" key="2">
    <source>
        <dbReference type="Proteomes" id="UP000005178"/>
    </source>
</evidence>
<dbReference type="Proteomes" id="UP000005178">
    <property type="component" value="Unassembled WGS sequence"/>
</dbReference>
<dbReference type="STRING" id="445971.ANASTE_00670"/>
<reference evidence="1" key="2">
    <citation type="submission" date="2013-08" db="EMBL/GenBank/DDBJ databases">
        <title>Draft genome sequence of Anaerofustis stercorihominis (DSM 17244).</title>
        <authorList>
            <person name="Sudarsanam P."/>
            <person name="Ley R."/>
            <person name="Guruge J."/>
            <person name="Turnbaugh P.J."/>
            <person name="Mahowald M."/>
            <person name="Liep D."/>
            <person name="Gordon J."/>
        </authorList>
    </citation>
    <scope>NUCLEOTIDE SEQUENCE</scope>
    <source>
        <strain evidence="1">DSM 17244</strain>
    </source>
</reference>
<accession>B1C7G8</accession>
<sequence>MCQGTSRLKIQPIFQMGKQSKSPLAAVAKSFAKRDIKLTEVGQS</sequence>